<organism evidence="2 3">
    <name type="scientific">Podospora australis</name>
    <dbReference type="NCBI Taxonomy" id="1536484"/>
    <lineage>
        <taxon>Eukaryota</taxon>
        <taxon>Fungi</taxon>
        <taxon>Dikarya</taxon>
        <taxon>Ascomycota</taxon>
        <taxon>Pezizomycotina</taxon>
        <taxon>Sordariomycetes</taxon>
        <taxon>Sordariomycetidae</taxon>
        <taxon>Sordariales</taxon>
        <taxon>Podosporaceae</taxon>
        <taxon>Podospora</taxon>
    </lineage>
</organism>
<gene>
    <name evidence="2" type="ORF">QBC35DRAFT_489584</name>
</gene>
<proteinExistence type="predicted"/>
<evidence type="ECO:0000313" key="3">
    <source>
        <dbReference type="Proteomes" id="UP001302126"/>
    </source>
</evidence>
<evidence type="ECO:0000256" key="1">
    <source>
        <dbReference type="SAM" id="MobiDB-lite"/>
    </source>
</evidence>
<dbReference type="InterPro" id="IPR011990">
    <property type="entry name" value="TPR-like_helical_dom_sf"/>
</dbReference>
<reference evidence="2" key="1">
    <citation type="journal article" date="2023" name="Mol. Phylogenet. Evol.">
        <title>Genome-scale phylogeny and comparative genomics of the fungal order Sordariales.</title>
        <authorList>
            <person name="Hensen N."/>
            <person name="Bonometti L."/>
            <person name="Westerberg I."/>
            <person name="Brannstrom I.O."/>
            <person name="Guillou S."/>
            <person name="Cros-Aarteil S."/>
            <person name="Calhoun S."/>
            <person name="Haridas S."/>
            <person name="Kuo A."/>
            <person name="Mondo S."/>
            <person name="Pangilinan J."/>
            <person name="Riley R."/>
            <person name="LaButti K."/>
            <person name="Andreopoulos B."/>
            <person name="Lipzen A."/>
            <person name="Chen C."/>
            <person name="Yan M."/>
            <person name="Daum C."/>
            <person name="Ng V."/>
            <person name="Clum A."/>
            <person name="Steindorff A."/>
            <person name="Ohm R.A."/>
            <person name="Martin F."/>
            <person name="Silar P."/>
            <person name="Natvig D.O."/>
            <person name="Lalanne C."/>
            <person name="Gautier V."/>
            <person name="Ament-Velasquez S.L."/>
            <person name="Kruys A."/>
            <person name="Hutchinson M.I."/>
            <person name="Powell A.J."/>
            <person name="Barry K."/>
            <person name="Miller A.N."/>
            <person name="Grigoriev I.V."/>
            <person name="Debuchy R."/>
            <person name="Gladieux P."/>
            <person name="Hiltunen Thoren M."/>
            <person name="Johannesson H."/>
        </authorList>
    </citation>
    <scope>NUCLEOTIDE SEQUENCE</scope>
    <source>
        <strain evidence="2">PSN309</strain>
    </source>
</reference>
<feature type="region of interest" description="Disordered" evidence="1">
    <location>
        <begin position="865"/>
        <end position="923"/>
    </location>
</feature>
<comment type="caution">
    <text evidence="2">The sequence shown here is derived from an EMBL/GenBank/DDBJ whole genome shotgun (WGS) entry which is preliminary data.</text>
</comment>
<dbReference type="AlphaFoldDB" id="A0AAN6WZY0"/>
<feature type="compositionally biased region" description="Polar residues" evidence="1">
    <location>
        <begin position="870"/>
        <end position="883"/>
    </location>
</feature>
<feature type="compositionally biased region" description="Pro residues" evidence="1">
    <location>
        <begin position="41"/>
        <end position="52"/>
    </location>
</feature>
<feature type="compositionally biased region" description="Polar residues" evidence="1">
    <location>
        <begin position="988"/>
        <end position="997"/>
    </location>
</feature>
<dbReference type="Proteomes" id="UP001302126">
    <property type="component" value="Unassembled WGS sequence"/>
</dbReference>
<dbReference type="EMBL" id="MU864364">
    <property type="protein sequence ID" value="KAK4190726.1"/>
    <property type="molecule type" value="Genomic_DNA"/>
</dbReference>
<feature type="compositionally biased region" description="Acidic residues" evidence="1">
    <location>
        <begin position="999"/>
        <end position="1014"/>
    </location>
</feature>
<sequence length="1014" mass="115892">MPLGVSKPWRAYSRMRSVCRLSPLSLRTLPQIPRAAFSSNKPPPSPPPPPTSLPTEDGDGVANRPAIPPIRRVQSDRIAEDLTVESYNEASSLAKNKASSSAQRGVATSIPHRLEYVPVRPHGAFPVTIQPLDEHADPVDYKFLLKKHFVDLSGVEHHRRRRIDRRPLDWRNILQNLLTWTVVHDPEYHTVKVIVDDKTLESILEDFVNNPLDLASWSGCQVSVCSQKSSGKPKVPGKGIKEDEKPFLLLSGPAAGVTAAINSLVAGGLRCTMQKLWTGKEIGAMQHKQYVPHSFNAKHVDRWYPVESYNLTIRADEIPRPAPGTWTKESFTNYVSALVNGRVTNERRLYGHEGPPYYDVHRRVVTQLLMNLFRDSSVSHAVSLHGLKLALHYLGKNSNIDASLSILSRGRTLGLPLDATVFNLLAETAKNKSDLGAFEFCVKRMLANQVRPSFRTWRLFLDIIEAEEVRRYIIACMQRKGFFESRSNVLSVMEALAGNDAYRALQLGQNLEQFFRSQAEIYGPNWRLTTVAANKIITTFGRNGHFGLITELVKYMLVSSPSAKCKPDNHTLAILLTHVERHNRFDLAFQYIAWFEHKQIKVDEKAKILTLFKMAWRNTLPHLASAIIRYAHLKNTVPWQIKRAVLTQWLQDDKRIKRLFRRSEGFWEDGSQVLFARDRLLNDLLFWDYNSVDGQTWGSTPGEMYRLFSNWAWQMHQTHDLEQSLVPFLCEALKKDYEMETAAQRKQPYVIQPVVLSFVPRPITRKEAAKQAHKRNATNFSGWFRAQDMERVVQVNDEADGEGVWGSFNQEMEAEEEEFDFATEDDKGGPPFKTEQTQNKEDTLTDLPSNWGEIRQGIIDKFKDIGTQDGGQQEESPADTVSSLPARWKQFQEEQARGKEEPKRDPEDPAVLDEIKGDTDTMLRETNLWDPKYKKVRDAEKYPEQRVRVPKSGWRIRKIRSVSRVEREPPQAQRRSPPGPSVRRIFWPQSQDGQPTGQEGEENESSPEEKEDQT</sequence>
<feature type="region of interest" description="Disordered" evidence="1">
    <location>
        <begin position="30"/>
        <end position="69"/>
    </location>
</feature>
<feature type="compositionally biased region" description="Acidic residues" evidence="1">
    <location>
        <begin position="814"/>
        <end position="823"/>
    </location>
</feature>
<evidence type="ECO:0000313" key="2">
    <source>
        <dbReference type="EMBL" id="KAK4190726.1"/>
    </source>
</evidence>
<protein>
    <submittedName>
        <fullName evidence="2">Uncharacterized protein</fullName>
    </submittedName>
</protein>
<feature type="region of interest" description="Disordered" evidence="1">
    <location>
        <begin position="960"/>
        <end position="1014"/>
    </location>
</feature>
<feature type="compositionally biased region" description="Basic and acidic residues" evidence="1">
    <location>
        <begin position="890"/>
        <end position="923"/>
    </location>
</feature>
<reference evidence="2" key="2">
    <citation type="submission" date="2023-05" db="EMBL/GenBank/DDBJ databases">
        <authorList>
            <consortium name="Lawrence Berkeley National Laboratory"/>
            <person name="Steindorff A."/>
            <person name="Hensen N."/>
            <person name="Bonometti L."/>
            <person name="Westerberg I."/>
            <person name="Brannstrom I.O."/>
            <person name="Guillou S."/>
            <person name="Cros-Aarteil S."/>
            <person name="Calhoun S."/>
            <person name="Haridas S."/>
            <person name="Kuo A."/>
            <person name="Mondo S."/>
            <person name="Pangilinan J."/>
            <person name="Riley R."/>
            <person name="Labutti K."/>
            <person name="Andreopoulos B."/>
            <person name="Lipzen A."/>
            <person name="Chen C."/>
            <person name="Yanf M."/>
            <person name="Daum C."/>
            <person name="Ng V."/>
            <person name="Clum A."/>
            <person name="Ohm R."/>
            <person name="Martin F."/>
            <person name="Silar P."/>
            <person name="Natvig D."/>
            <person name="Lalanne C."/>
            <person name="Gautier V."/>
            <person name="Ament-Velasquez S.L."/>
            <person name="Kruys A."/>
            <person name="Hutchinson M.I."/>
            <person name="Powell A.J."/>
            <person name="Barry K."/>
            <person name="Miller A.N."/>
            <person name="Grigoriev I.V."/>
            <person name="Debuchy R."/>
            <person name="Gladieux P."/>
            <person name="Thoren M.H."/>
            <person name="Johannesson H."/>
        </authorList>
    </citation>
    <scope>NUCLEOTIDE SEQUENCE</scope>
    <source>
        <strain evidence="2">PSN309</strain>
    </source>
</reference>
<feature type="region of interest" description="Disordered" evidence="1">
    <location>
        <begin position="814"/>
        <end position="851"/>
    </location>
</feature>
<accession>A0AAN6WZY0</accession>
<keyword evidence="3" id="KW-1185">Reference proteome</keyword>
<name>A0AAN6WZY0_9PEZI</name>
<dbReference type="Gene3D" id="1.25.40.10">
    <property type="entry name" value="Tetratricopeptide repeat domain"/>
    <property type="match status" value="1"/>
</dbReference>